<dbReference type="GO" id="GO:0046914">
    <property type="term" value="F:transition metal ion binding"/>
    <property type="evidence" value="ECO:0007669"/>
    <property type="project" value="InterPro"/>
</dbReference>
<keyword evidence="4" id="KW-1185">Reference proteome</keyword>
<proteinExistence type="predicted"/>
<evidence type="ECO:0000313" key="4">
    <source>
        <dbReference type="Proteomes" id="UP000623172"/>
    </source>
</evidence>
<feature type="domain" description="Ferrous iron transporter FeoA-like" evidence="2">
    <location>
        <begin position="6"/>
        <end position="78"/>
    </location>
</feature>
<evidence type="ECO:0000256" key="1">
    <source>
        <dbReference type="ARBA" id="ARBA00023004"/>
    </source>
</evidence>
<dbReference type="PANTHER" id="PTHR42954">
    <property type="entry name" value="FE(2+) TRANSPORT PROTEIN A"/>
    <property type="match status" value="1"/>
</dbReference>
<reference evidence="3" key="1">
    <citation type="submission" date="2020-08" db="EMBL/GenBank/DDBJ databases">
        <title>Genome public.</title>
        <authorList>
            <person name="Liu C."/>
            <person name="Sun Q."/>
        </authorList>
    </citation>
    <scope>NUCLEOTIDE SEQUENCE</scope>
    <source>
        <strain evidence="3">NSJ-53</strain>
    </source>
</reference>
<gene>
    <name evidence="3" type="ORF">H8696_01620</name>
</gene>
<dbReference type="AlphaFoldDB" id="A0A926D3G1"/>
<comment type="caution">
    <text evidence="3">The sequence shown here is derived from an EMBL/GenBank/DDBJ whole genome shotgun (WGS) entry which is preliminary data.</text>
</comment>
<dbReference type="InterPro" id="IPR008988">
    <property type="entry name" value="Transcriptional_repressor_C"/>
</dbReference>
<organism evidence="3 4">
    <name type="scientific">Gehongia tenuis</name>
    <dbReference type="NCBI Taxonomy" id="2763655"/>
    <lineage>
        <taxon>Bacteria</taxon>
        <taxon>Bacillati</taxon>
        <taxon>Bacillota</taxon>
        <taxon>Clostridia</taxon>
        <taxon>Christensenellales</taxon>
        <taxon>Christensenellaceae</taxon>
        <taxon>Gehongia</taxon>
    </lineage>
</organism>
<protein>
    <submittedName>
        <fullName evidence="3">Ferrous iron transport protein A</fullName>
    </submittedName>
</protein>
<keyword evidence="1" id="KW-0408">Iron</keyword>
<dbReference type="SMART" id="SM00899">
    <property type="entry name" value="FeoA"/>
    <property type="match status" value="1"/>
</dbReference>
<dbReference type="InterPro" id="IPR007167">
    <property type="entry name" value="Fe-transptr_FeoA-like"/>
</dbReference>
<evidence type="ECO:0000313" key="3">
    <source>
        <dbReference type="EMBL" id="MBC8530546.1"/>
    </source>
</evidence>
<dbReference type="InterPro" id="IPR038157">
    <property type="entry name" value="FeoA_core_dom"/>
</dbReference>
<dbReference type="Pfam" id="PF04023">
    <property type="entry name" value="FeoA"/>
    <property type="match status" value="1"/>
</dbReference>
<dbReference type="EMBL" id="JACRSR010000001">
    <property type="protein sequence ID" value="MBC8530546.1"/>
    <property type="molecule type" value="Genomic_DNA"/>
</dbReference>
<name>A0A926D3G1_9FIRM</name>
<dbReference type="InterPro" id="IPR052713">
    <property type="entry name" value="FeoA"/>
</dbReference>
<accession>A0A926D3G1</accession>
<evidence type="ECO:0000259" key="2">
    <source>
        <dbReference type="SMART" id="SM00899"/>
    </source>
</evidence>
<dbReference type="PANTHER" id="PTHR42954:SF2">
    <property type="entry name" value="FE(2+) TRANSPORT PROTEIN A"/>
    <property type="match status" value="1"/>
</dbReference>
<dbReference type="Gene3D" id="2.30.30.90">
    <property type="match status" value="1"/>
</dbReference>
<sequence length="78" mass="8437">MMNQVIPLNEVPEGRKAVIRGLRENGGFEKRLSDLGFVEGSAVTPLFISPSGDPRAFFLRGAVVALRRDAAQGILVEV</sequence>
<dbReference type="RefSeq" id="WP_249314520.1">
    <property type="nucleotide sequence ID" value="NZ_JACRSR010000001.1"/>
</dbReference>
<dbReference type="Proteomes" id="UP000623172">
    <property type="component" value="Unassembled WGS sequence"/>
</dbReference>
<dbReference type="SUPFAM" id="SSF50037">
    <property type="entry name" value="C-terminal domain of transcriptional repressors"/>
    <property type="match status" value="1"/>
</dbReference>